<name>A0AAW2HAP9_9NEOP</name>
<dbReference type="EMBL" id="JARGDH010000005">
    <property type="protein sequence ID" value="KAL0266770.1"/>
    <property type="molecule type" value="Genomic_DNA"/>
</dbReference>
<proteinExistence type="predicted"/>
<keyword evidence="1" id="KW-0732">Signal</keyword>
<evidence type="ECO:0000256" key="1">
    <source>
        <dbReference type="SAM" id="SignalP"/>
    </source>
</evidence>
<feature type="chain" id="PRO_5043643503" evidence="1">
    <location>
        <begin position="20"/>
        <end position="321"/>
    </location>
</feature>
<dbReference type="AlphaFoldDB" id="A0AAW2HAP9"/>
<protein>
    <submittedName>
        <fullName evidence="2">Uncharacterized protein</fullName>
    </submittedName>
</protein>
<feature type="signal peptide" evidence="1">
    <location>
        <begin position="1"/>
        <end position="19"/>
    </location>
</feature>
<comment type="caution">
    <text evidence="2">The sequence shown here is derived from an EMBL/GenBank/DDBJ whole genome shotgun (WGS) entry which is preliminary data.</text>
</comment>
<gene>
    <name evidence="2" type="ORF">PYX00_009222</name>
</gene>
<accession>A0AAW2HAP9</accession>
<evidence type="ECO:0000313" key="2">
    <source>
        <dbReference type="EMBL" id="KAL0266770.1"/>
    </source>
</evidence>
<reference evidence="2" key="1">
    <citation type="journal article" date="2024" name="Gigascience">
        <title>Chromosome-level genome of the poultry shaft louse Menopon gallinae provides insight into the host-switching and adaptive evolution of parasitic lice.</title>
        <authorList>
            <person name="Xu Y."/>
            <person name="Ma L."/>
            <person name="Liu S."/>
            <person name="Liang Y."/>
            <person name="Liu Q."/>
            <person name="He Z."/>
            <person name="Tian L."/>
            <person name="Duan Y."/>
            <person name="Cai W."/>
            <person name="Li H."/>
            <person name="Song F."/>
        </authorList>
    </citation>
    <scope>NUCLEOTIDE SEQUENCE</scope>
    <source>
        <strain evidence="2">Cailab_2023a</strain>
    </source>
</reference>
<organism evidence="2">
    <name type="scientific">Menopon gallinae</name>
    <name type="common">poultry shaft louse</name>
    <dbReference type="NCBI Taxonomy" id="328185"/>
    <lineage>
        <taxon>Eukaryota</taxon>
        <taxon>Metazoa</taxon>
        <taxon>Ecdysozoa</taxon>
        <taxon>Arthropoda</taxon>
        <taxon>Hexapoda</taxon>
        <taxon>Insecta</taxon>
        <taxon>Pterygota</taxon>
        <taxon>Neoptera</taxon>
        <taxon>Paraneoptera</taxon>
        <taxon>Psocodea</taxon>
        <taxon>Troctomorpha</taxon>
        <taxon>Phthiraptera</taxon>
        <taxon>Amblycera</taxon>
        <taxon>Menoponidae</taxon>
        <taxon>Menopon</taxon>
    </lineage>
</organism>
<sequence length="321" mass="36239">MWTLLLYGLLAVEIHRIAATEYKGNTYMVQEHPQEFSSPGAGDPANYAPWAEDDGPSYIFPGGNYMEVHHPYSTYPANEYPSHYVPHHTLSYSGPMEDSHVYQESMPSIHTYKPSFSGKDYNEYPHILPPGGKSIEQLQQEADLRMKKYYYESRENQKMVGEKIKKLRDTYGYGTIGYPGYKSSIKYEPIDLGTHNAIDLGTTLDGPGRLPLQTVTVTKTLGVRVPQPYPVRQEVPVPAPFPVPVTEPHFDESIHTSKEVKQYLDAFASEFAGKPIFTKPFSKEETKTAVSTTPKTYSGFRPSVGVYQKAQTSSPRTVYRF</sequence>